<keyword evidence="7" id="KW-1185">Reference proteome</keyword>
<dbReference type="Gene3D" id="2.60.120.10">
    <property type="entry name" value="Jelly Rolls"/>
    <property type="match status" value="1"/>
</dbReference>
<evidence type="ECO:0000313" key="6">
    <source>
        <dbReference type="EMBL" id="MFC5137625.1"/>
    </source>
</evidence>
<evidence type="ECO:0000259" key="4">
    <source>
        <dbReference type="PROSITE" id="PS50042"/>
    </source>
</evidence>
<proteinExistence type="predicted"/>
<dbReference type="InterPro" id="IPR014710">
    <property type="entry name" value="RmlC-like_jellyroll"/>
</dbReference>
<dbReference type="PROSITE" id="PS51063">
    <property type="entry name" value="HTH_CRP_2"/>
    <property type="match status" value="1"/>
</dbReference>
<evidence type="ECO:0000259" key="5">
    <source>
        <dbReference type="PROSITE" id="PS51063"/>
    </source>
</evidence>
<evidence type="ECO:0000256" key="1">
    <source>
        <dbReference type="ARBA" id="ARBA00023015"/>
    </source>
</evidence>
<dbReference type="SUPFAM" id="SSF46785">
    <property type="entry name" value="Winged helix' DNA-binding domain"/>
    <property type="match status" value="1"/>
</dbReference>
<dbReference type="PROSITE" id="PS50042">
    <property type="entry name" value="CNMP_BINDING_3"/>
    <property type="match status" value="1"/>
</dbReference>
<dbReference type="SMART" id="SM00100">
    <property type="entry name" value="cNMP"/>
    <property type="match status" value="1"/>
</dbReference>
<dbReference type="SUPFAM" id="SSF51206">
    <property type="entry name" value="cAMP-binding domain-like"/>
    <property type="match status" value="1"/>
</dbReference>
<keyword evidence="2" id="KW-0238">DNA-binding</keyword>
<gene>
    <name evidence="6" type="ORF">ACFPK1_05230</name>
</gene>
<dbReference type="Pfam" id="PF00027">
    <property type="entry name" value="cNMP_binding"/>
    <property type="match status" value="1"/>
</dbReference>
<dbReference type="Pfam" id="PF13545">
    <property type="entry name" value="HTH_Crp_2"/>
    <property type="match status" value="1"/>
</dbReference>
<accession>A0ABV9ZBE4</accession>
<dbReference type="EMBL" id="JBHSKG010000002">
    <property type="protein sequence ID" value="MFC5137625.1"/>
    <property type="molecule type" value="Genomic_DNA"/>
</dbReference>
<dbReference type="PANTHER" id="PTHR24567:SF74">
    <property type="entry name" value="HTH-TYPE TRANSCRIPTIONAL REGULATOR ARCR"/>
    <property type="match status" value="1"/>
</dbReference>
<dbReference type="RefSeq" id="WP_378019844.1">
    <property type="nucleotide sequence ID" value="NZ_JBHSKG010000002.1"/>
</dbReference>
<dbReference type="InterPro" id="IPR012318">
    <property type="entry name" value="HTH_CRP"/>
</dbReference>
<feature type="domain" description="HTH crp-type" evidence="5">
    <location>
        <begin position="159"/>
        <end position="227"/>
    </location>
</feature>
<comment type="caution">
    <text evidence="6">The sequence shown here is derived from an EMBL/GenBank/DDBJ whole genome shotgun (WGS) entry which is preliminary data.</text>
</comment>
<dbReference type="InterPro" id="IPR036390">
    <property type="entry name" value="WH_DNA-bd_sf"/>
</dbReference>
<dbReference type="InterPro" id="IPR018490">
    <property type="entry name" value="cNMP-bd_dom_sf"/>
</dbReference>
<evidence type="ECO:0000256" key="3">
    <source>
        <dbReference type="ARBA" id="ARBA00023163"/>
    </source>
</evidence>
<organism evidence="6 7">
    <name type="scientific">Actinomycetospora rhizophila</name>
    <dbReference type="NCBI Taxonomy" id="1416876"/>
    <lineage>
        <taxon>Bacteria</taxon>
        <taxon>Bacillati</taxon>
        <taxon>Actinomycetota</taxon>
        <taxon>Actinomycetes</taxon>
        <taxon>Pseudonocardiales</taxon>
        <taxon>Pseudonocardiaceae</taxon>
        <taxon>Actinomycetospora</taxon>
    </lineage>
</organism>
<dbReference type="InterPro" id="IPR036388">
    <property type="entry name" value="WH-like_DNA-bd_sf"/>
</dbReference>
<dbReference type="PANTHER" id="PTHR24567">
    <property type="entry name" value="CRP FAMILY TRANSCRIPTIONAL REGULATORY PROTEIN"/>
    <property type="match status" value="1"/>
</dbReference>
<dbReference type="Gene3D" id="1.10.10.10">
    <property type="entry name" value="Winged helix-like DNA-binding domain superfamily/Winged helix DNA-binding domain"/>
    <property type="match status" value="1"/>
</dbReference>
<dbReference type="InterPro" id="IPR050397">
    <property type="entry name" value="Env_Response_Regulators"/>
</dbReference>
<name>A0ABV9ZBE4_9PSEU</name>
<reference evidence="7" key="1">
    <citation type="journal article" date="2019" name="Int. J. Syst. Evol. Microbiol.">
        <title>The Global Catalogue of Microorganisms (GCM) 10K type strain sequencing project: providing services to taxonomists for standard genome sequencing and annotation.</title>
        <authorList>
            <consortium name="The Broad Institute Genomics Platform"/>
            <consortium name="The Broad Institute Genome Sequencing Center for Infectious Disease"/>
            <person name="Wu L."/>
            <person name="Ma J."/>
        </authorList>
    </citation>
    <scope>NUCLEOTIDE SEQUENCE [LARGE SCALE GENOMIC DNA]</scope>
    <source>
        <strain evidence="7">XZYJ18</strain>
    </source>
</reference>
<keyword evidence="3" id="KW-0804">Transcription</keyword>
<dbReference type="SMART" id="SM00419">
    <property type="entry name" value="HTH_CRP"/>
    <property type="match status" value="1"/>
</dbReference>
<dbReference type="InterPro" id="IPR000595">
    <property type="entry name" value="cNMP-bd_dom"/>
</dbReference>
<protein>
    <submittedName>
        <fullName evidence="6">Crp/Fnr family transcriptional regulator</fullName>
    </submittedName>
</protein>
<evidence type="ECO:0000256" key="2">
    <source>
        <dbReference type="ARBA" id="ARBA00023125"/>
    </source>
</evidence>
<dbReference type="CDD" id="cd00038">
    <property type="entry name" value="CAP_ED"/>
    <property type="match status" value="1"/>
</dbReference>
<feature type="domain" description="Cyclic nucleotide-binding" evidence="4">
    <location>
        <begin position="24"/>
        <end position="118"/>
    </location>
</feature>
<dbReference type="Proteomes" id="UP001596175">
    <property type="component" value="Unassembled WGS sequence"/>
</dbReference>
<evidence type="ECO:0000313" key="7">
    <source>
        <dbReference type="Proteomes" id="UP001596175"/>
    </source>
</evidence>
<sequence length="234" mass="24829">MTVTVSAPEARGEHARDVLRACPQLRGLDVAAVEMLAAATTTRHYAAGEPVFLEGGPGDAMFVLRRGSVVARISSAGGDVIDLGVAAVGDAFGYFEVLHPGPRTEDAVAVRDSVVLVIPAGVALTALRRCPETLLALAGDLIRIVRYQNRTWTGRALRRPVTQRVAGLLLELVADGDVIVFDGPQTLLAQRLGIARQTLNTALRALADRGLIAIHPGGRTVTLDRRALTAYAER</sequence>
<keyword evidence="1" id="KW-0805">Transcription regulation</keyword>